<feature type="signal peptide" evidence="2">
    <location>
        <begin position="1"/>
        <end position="20"/>
    </location>
</feature>
<feature type="chain" id="PRO_5045634320" evidence="2">
    <location>
        <begin position="21"/>
        <end position="122"/>
    </location>
</feature>
<name>A0ABR3JME2_9AGAR</name>
<keyword evidence="4" id="KW-1185">Reference proteome</keyword>
<evidence type="ECO:0000313" key="4">
    <source>
        <dbReference type="Proteomes" id="UP001556367"/>
    </source>
</evidence>
<evidence type="ECO:0000313" key="3">
    <source>
        <dbReference type="EMBL" id="KAL0956692.1"/>
    </source>
</evidence>
<organism evidence="3 4">
    <name type="scientific">Hohenbuehelia grisea</name>
    <dbReference type="NCBI Taxonomy" id="104357"/>
    <lineage>
        <taxon>Eukaryota</taxon>
        <taxon>Fungi</taxon>
        <taxon>Dikarya</taxon>
        <taxon>Basidiomycota</taxon>
        <taxon>Agaricomycotina</taxon>
        <taxon>Agaricomycetes</taxon>
        <taxon>Agaricomycetidae</taxon>
        <taxon>Agaricales</taxon>
        <taxon>Pleurotineae</taxon>
        <taxon>Pleurotaceae</taxon>
        <taxon>Hohenbuehelia</taxon>
    </lineage>
</organism>
<keyword evidence="2" id="KW-0732">Signal</keyword>
<dbReference type="Proteomes" id="UP001556367">
    <property type="component" value="Unassembled WGS sequence"/>
</dbReference>
<comment type="caution">
    <text evidence="3">The sequence shown here is derived from an EMBL/GenBank/DDBJ whole genome shotgun (WGS) entry which is preliminary data.</text>
</comment>
<evidence type="ECO:0000256" key="1">
    <source>
        <dbReference type="SAM" id="MobiDB-lite"/>
    </source>
</evidence>
<accession>A0ABR3JME2</accession>
<feature type="region of interest" description="Disordered" evidence="1">
    <location>
        <begin position="79"/>
        <end position="99"/>
    </location>
</feature>
<sequence>MVHILSLSTLVASLASAAIAASIPTSATHIFRDSEDPLALHGIAGFKWPSQPLPAAVQNVQDPASALIETDRPSELVSSTILDGGNKRSPPGLKAPLFRDCTSESEPGAGSWRNCVARSLKL</sequence>
<evidence type="ECO:0000256" key="2">
    <source>
        <dbReference type="SAM" id="SignalP"/>
    </source>
</evidence>
<reference evidence="4" key="1">
    <citation type="submission" date="2024-06" db="EMBL/GenBank/DDBJ databases">
        <title>Multi-omics analyses provide insights into the biosynthesis of the anticancer antibiotic pleurotin in Hohenbuehelia grisea.</title>
        <authorList>
            <person name="Weaver J.A."/>
            <person name="Alberti F."/>
        </authorList>
    </citation>
    <scope>NUCLEOTIDE SEQUENCE [LARGE SCALE GENOMIC DNA]</scope>
    <source>
        <strain evidence="4">T-177</strain>
    </source>
</reference>
<protein>
    <submittedName>
        <fullName evidence="3">Uncharacterized protein</fullName>
    </submittedName>
</protein>
<dbReference type="EMBL" id="JASNQZ010000006">
    <property type="protein sequence ID" value="KAL0956692.1"/>
    <property type="molecule type" value="Genomic_DNA"/>
</dbReference>
<proteinExistence type="predicted"/>
<gene>
    <name evidence="3" type="ORF">HGRIS_002818</name>
</gene>